<dbReference type="Proteomes" id="UP000663852">
    <property type="component" value="Unassembled WGS sequence"/>
</dbReference>
<organism evidence="2 3">
    <name type="scientific">Adineta ricciae</name>
    <name type="common">Rotifer</name>
    <dbReference type="NCBI Taxonomy" id="249248"/>
    <lineage>
        <taxon>Eukaryota</taxon>
        <taxon>Metazoa</taxon>
        <taxon>Spiralia</taxon>
        <taxon>Gnathifera</taxon>
        <taxon>Rotifera</taxon>
        <taxon>Eurotatoria</taxon>
        <taxon>Bdelloidea</taxon>
        <taxon>Adinetida</taxon>
        <taxon>Adinetidae</taxon>
        <taxon>Adineta</taxon>
    </lineage>
</organism>
<dbReference type="AlphaFoldDB" id="A0A815U697"/>
<name>A0A815U697_ADIRI</name>
<comment type="caution">
    <text evidence="2">The sequence shown here is derived from an EMBL/GenBank/DDBJ whole genome shotgun (WGS) entry which is preliminary data.</text>
</comment>
<sequence length="81" mass="9350">MVSEGSNCSGGHALNQPFTPDVDDDDETLFIAVRLIDRIVRWMRNGTQDQIIADGRRQENRTDQLDQRITVLIDRINRRVI</sequence>
<evidence type="ECO:0000313" key="3">
    <source>
        <dbReference type="Proteomes" id="UP000663852"/>
    </source>
</evidence>
<dbReference type="OrthoDB" id="342730at2759"/>
<gene>
    <name evidence="2" type="ORF">EDS130_LOCUS43683</name>
</gene>
<feature type="region of interest" description="Disordered" evidence="1">
    <location>
        <begin position="1"/>
        <end position="24"/>
    </location>
</feature>
<proteinExistence type="predicted"/>
<reference evidence="2" key="1">
    <citation type="submission" date="2021-02" db="EMBL/GenBank/DDBJ databases">
        <authorList>
            <person name="Nowell W R."/>
        </authorList>
    </citation>
    <scope>NUCLEOTIDE SEQUENCE</scope>
</reference>
<protein>
    <submittedName>
        <fullName evidence="2">Uncharacterized protein</fullName>
    </submittedName>
</protein>
<evidence type="ECO:0000256" key="1">
    <source>
        <dbReference type="SAM" id="MobiDB-lite"/>
    </source>
</evidence>
<dbReference type="EMBL" id="CAJNOJ010000747">
    <property type="protein sequence ID" value="CAF1518026.1"/>
    <property type="molecule type" value="Genomic_DNA"/>
</dbReference>
<evidence type="ECO:0000313" key="2">
    <source>
        <dbReference type="EMBL" id="CAF1518026.1"/>
    </source>
</evidence>
<accession>A0A815U697</accession>